<dbReference type="Gene3D" id="3.40.50.300">
    <property type="entry name" value="P-loop containing nucleotide triphosphate hydrolases"/>
    <property type="match status" value="1"/>
</dbReference>
<reference evidence="2 3" key="1">
    <citation type="journal article" date="2013" name="MBio">
        <title>Genome sequencing of the plant pathogen Taphrina deformans, the causal agent of peach leaf curl.</title>
        <authorList>
            <person name="Cisse O.H."/>
            <person name="Almeida J.M.G.C.F."/>
            <person name="Fonseca A."/>
            <person name="Kumar A.A."/>
            <person name="Salojaervi J."/>
            <person name="Overmyer K."/>
            <person name="Hauser P.M."/>
            <person name="Pagni M."/>
        </authorList>
    </citation>
    <scope>NUCLEOTIDE SEQUENCE [LARGE SCALE GENOMIC DNA]</scope>
    <source>
        <strain evidence="3">PYCC 5710 / ATCC 11124 / CBS 356.35 / IMI 108563 / JCM 9778 / NBRC 8474</strain>
    </source>
</reference>
<dbReference type="eggNOG" id="KOG2655">
    <property type="taxonomic scope" value="Eukaryota"/>
</dbReference>
<dbReference type="Proteomes" id="UP000013776">
    <property type="component" value="Unassembled WGS sequence"/>
</dbReference>
<protein>
    <recommendedName>
        <fullName evidence="1">Septin-type G domain-containing protein</fullName>
    </recommendedName>
</protein>
<evidence type="ECO:0000313" key="3">
    <source>
        <dbReference type="Proteomes" id="UP000013776"/>
    </source>
</evidence>
<accession>R4XK41</accession>
<keyword evidence="3" id="KW-1185">Reference proteome</keyword>
<comment type="caution">
    <text evidence="2">The sequence shown here is derived from an EMBL/GenBank/DDBJ whole genome shotgun (WGS) entry which is preliminary data.</text>
</comment>
<gene>
    <name evidence="2" type="ORF">TAPDE_005366</name>
</gene>
<dbReference type="PANTHER" id="PTHR18884">
    <property type="entry name" value="SEPTIN"/>
    <property type="match status" value="1"/>
</dbReference>
<organism evidence="2 3">
    <name type="scientific">Taphrina deformans (strain PYCC 5710 / ATCC 11124 / CBS 356.35 / IMI 108563 / JCM 9778 / NBRC 8474)</name>
    <name type="common">Peach leaf curl fungus</name>
    <name type="synonym">Lalaria deformans</name>
    <dbReference type="NCBI Taxonomy" id="1097556"/>
    <lineage>
        <taxon>Eukaryota</taxon>
        <taxon>Fungi</taxon>
        <taxon>Dikarya</taxon>
        <taxon>Ascomycota</taxon>
        <taxon>Taphrinomycotina</taxon>
        <taxon>Taphrinomycetes</taxon>
        <taxon>Taphrinales</taxon>
        <taxon>Taphrinaceae</taxon>
        <taxon>Taphrina</taxon>
    </lineage>
</organism>
<dbReference type="GO" id="GO:0005525">
    <property type="term" value="F:GTP binding"/>
    <property type="evidence" value="ECO:0007669"/>
    <property type="project" value="InterPro"/>
</dbReference>
<sequence>MPRVQVAPKKEYTSEGRHIGKLRIAFCGDSCSGKTTLLRTIADHSPDIVYCEDTLGSEPGRPTTEINEVRASSQPYPTWRILSTAPNDCSDAVMERNICLVDTPGYALSADANDAIYPILRYLEAQFERVNDLLRDDIQLNEEDFLNLIASPQGGLTQVDCAVYCITQPLTDTDVKFIHDLTLFTTVIPIISKADASSSESLALKSSIRAQLDAIHFPFFDPD</sequence>
<dbReference type="SUPFAM" id="SSF52540">
    <property type="entry name" value="P-loop containing nucleoside triphosphate hydrolases"/>
    <property type="match status" value="1"/>
</dbReference>
<dbReference type="AlphaFoldDB" id="R4XK41"/>
<dbReference type="VEuPathDB" id="FungiDB:TAPDE_005366"/>
<evidence type="ECO:0000313" key="2">
    <source>
        <dbReference type="EMBL" id="CCG84818.1"/>
    </source>
</evidence>
<dbReference type="InterPro" id="IPR030379">
    <property type="entry name" value="G_SEPTIN_dom"/>
</dbReference>
<dbReference type="InterPro" id="IPR027417">
    <property type="entry name" value="P-loop_NTPase"/>
</dbReference>
<feature type="domain" description="Septin-type G" evidence="1">
    <location>
        <begin position="18"/>
        <end position="223"/>
    </location>
</feature>
<evidence type="ECO:0000259" key="1">
    <source>
        <dbReference type="PROSITE" id="PS51719"/>
    </source>
</evidence>
<dbReference type="OrthoDB" id="4150765at2759"/>
<proteinExistence type="predicted"/>
<dbReference type="PROSITE" id="PS51719">
    <property type="entry name" value="G_SEPTIN"/>
    <property type="match status" value="1"/>
</dbReference>
<dbReference type="EMBL" id="CAHR02000315">
    <property type="protein sequence ID" value="CCG84818.1"/>
    <property type="molecule type" value="Genomic_DNA"/>
</dbReference>
<dbReference type="STRING" id="1097556.R4XK41"/>
<name>R4XK41_TAPDE</name>
<dbReference type="Pfam" id="PF00735">
    <property type="entry name" value="Septin"/>
    <property type="match status" value="1"/>
</dbReference>